<dbReference type="GeneID" id="20085335"/>
<dbReference type="OrthoDB" id="10664478at2759"/>
<feature type="region of interest" description="Disordered" evidence="1">
    <location>
        <begin position="209"/>
        <end position="239"/>
    </location>
</feature>
<sequence>MKRRPATERFSSTEGDNLSHKFQLLEEAQVAQRMKLHSDMLQLELELRALRVLSIQDEAWQEEVTIELDGKYRDAYAALAADSAAQVDAFQLKHHSVQEFSHMELVYIQLGLEDTLMHHVRPVDAAQHEFVCVMHDKAQKEAMVVRRRALRYDTVQRERHDEFNRVWRGMFHQILAVQSEKERVRYQCVREIQALERMQIRDVRAQVPFGDRQPVPGASPTAAHAYPAGSQVMDKTRTK</sequence>
<gene>
    <name evidence="2" type="ORF">H310_08285</name>
</gene>
<organism evidence="2">
    <name type="scientific">Aphanomyces invadans</name>
    <dbReference type="NCBI Taxonomy" id="157072"/>
    <lineage>
        <taxon>Eukaryota</taxon>
        <taxon>Sar</taxon>
        <taxon>Stramenopiles</taxon>
        <taxon>Oomycota</taxon>
        <taxon>Saprolegniomycetes</taxon>
        <taxon>Saprolegniales</taxon>
        <taxon>Verrucalvaceae</taxon>
        <taxon>Aphanomyces</taxon>
    </lineage>
</organism>
<name>A0A024U157_9STRA</name>
<proteinExistence type="predicted"/>
<dbReference type="AlphaFoldDB" id="A0A024U157"/>
<evidence type="ECO:0000256" key="1">
    <source>
        <dbReference type="SAM" id="MobiDB-lite"/>
    </source>
</evidence>
<accession>A0A024U157</accession>
<evidence type="ECO:0000313" key="2">
    <source>
        <dbReference type="EMBL" id="ETV99641.1"/>
    </source>
</evidence>
<reference evidence="2" key="1">
    <citation type="submission" date="2013-12" db="EMBL/GenBank/DDBJ databases">
        <title>The Genome Sequence of Aphanomyces invadans NJM9701.</title>
        <authorList>
            <consortium name="The Broad Institute Genomics Platform"/>
            <person name="Russ C."/>
            <person name="Tyler B."/>
            <person name="van West P."/>
            <person name="Dieguez-Uribeondo J."/>
            <person name="Young S.K."/>
            <person name="Zeng Q."/>
            <person name="Gargeya S."/>
            <person name="Fitzgerald M."/>
            <person name="Abouelleil A."/>
            <person name="Alvarado L."/>
            <person name="Chapman S.B."/>
            <person name="Gainer-Dewar J."/>
            <person name="Goldberg J."/>
            <person name="Griggs A."/>
            <person name="Gujja S."/>
            <person name="Hansen M."/>
            <person name="Howarth C."/>
            <person name="Imamovic A."/>
            <person name="Ireland A."/>
            <person name="Larimer J."/>
            <person name="McCowan C."/>
            <person name="Murphy C."/>
            <person name="Pearson M."/>
            <person name="Poon T.W."/>
            <person name="Priest M."/>
            <person name="Roberts A."/>
            <person name="Saif S."/>
            <person name="Shea T."/>
            <person name="Sykes S."/>
            <person name="Wortman J."/>
            <person name="Nusbaum C."/>
            <person name="Birren B."/>
        </authorList>
    </citation>
    <scope>NUCLEOTIDE SEQUENCE [LARGE SCALE GENOMIC DNA]</scope>
    <source>
        <strain evidence="2">NJM9701</strain>
    </source>
</reference>
<dbReference type="VEuPathDB" id="FungiDB:H310_08285"/>
<dbReference type="RefSeq" id="XP_008872197.1">
    <property type="nucleotide sequence ID" value="XM_008873975.1"/>
</dbReference>
<dbReference type="EMBL" id="KI913967">
    <property type="protein sequence ID" value="ETV99641.1"/>
    <property type="molecule type" value="Genomic_DNA"/>
</dbReference>
<protein>
    <submittedName>
        <fullName evidence="2">Uncharacterized protein</fullName>
    </submittedName>
</protein>